<reference evidence="1" key="2">
    <citation type="submission" date="2022-06" db="UniProtKB">
        <authorList>
            <consortium name="EnsemblMetazoa"/>
        </authorList>
    </citation>
    <scope>IDENTIFICATION</scope>
</reference>
<dbReference type="RefSeq" id="XP_016657006.1">
    <property type="nucleotide sequence ID" value="XM_016801517.1"/>
</dbReference>
<keyword evidence="2" id="KW-1185">Reference proteome</keyword>
<protein>
    <recommendedName>
        <fullName evidence="3">Endonuclease-reverse transcriptase</fullName>
    </recommendedName>
</protein>
<dbReference type="KEGG" id="api:107882714"/>
<organism evidence="1 2">
    <name type="scientific">Acyrthosiphon pisum</name>
    <name type="common">Pea aphid</name>
    <dbReference type="NCBI Taxonomy" id="7029"/>
    <lineage>
        <taxon>Eukaryota</taxon>
        <taxon>Metazoa</taxon>
        <taxon>Ecdysozoa</taxon>
        <taxon>Arthropoda</taxon>
        <taxon>Hexapoda</taxon>
        <taxon>Insecta</taxon>
        <taxon>Pterygota</taxon>
        <taxon>Neoptera</taxon>
        <taxon>Paraneoptera</taxon>
        <taxon>Hemiptera</taxon>
        <taxon>Sternorrhyncha</taxon>
        <taxon>Aphidomorpha</taxon>
        <taxon>Aphidoidea</taxon>
        <taxon>Aphididae</taxon>
        <taxon>Macrosiphini</taxon>
        <taxon>Acyrthosiphon</taxon>
    </lineage>
</organism>
<dbReference type="OrthoDB" id="8196546at2759"/>
<sequence>MLDCPGVQVNVIVIVDNWRHLTYGNFGRSLTNVSPKPEGLNAYVALYGAESWIILKAVRRKIEAFETWCWRRVLKIPWTDRVTNEDVYKRINEKRSIWTTIVERRKKWIRHLIRNNTWITTIIEGKPEGKPGRERPRQSYMKQIMMNIGRVSYKELKRVAMNREKWKDIS</sequence>
<dbReference type="OMA" id="RNNTWIT"/>
<name>A0A8R2H4L7_ACYPI</name>
<reference evidence="2" key="1">
    <citation type="submission" date="2010-06" db="EMBL/GenBank/DDBJ databases">
        <authorList>
            <person name="Jiang H."/>
            <person name="Abraham K."/>
            <person name="Ali S."/>
            <person name="Alsbrooks S.L."/>
            <person name="Anim B.N."/>
            <person name="Anosike U.S."/>
            <person name="Attaway T."/>
            <person name="Bandaranaike D.P."/>
            <person name="Battles P.K."/>
            <person name="Bell S.N."/>
            <person name="Bell A.V."/>
            <person name="Beltran B."/>
            <person name="Bickham C."/>
            <person name="Bustamante Y."/>
            <person name="Caleb T."/>
            <person name="Canada A."/>
            <person name="Cardenas V."/>
            <person name="Carter K."/>
            <person name="Chacko J."/>
            <person name="Chandrabose M.N."/>
            <person name="Chavez D."/>
            <person name="Chavez A."/>
            <person name="Chen L."/>
            <person name="Chu H.-S."/>
            <person name="Claassen K.J."/>
            <person name="Cockrell R."/>
            <person name="Collins M."/>
            <person name="Cooper J.A."/>
            <person name="Cree A."/>
            <person name="Curry S.M."/>
            <person name="Da Y."/>
            <person name="Dao M.D."/>
            <person name="Das B."/>
            <person name="Davila M.-L."/>
            <person name="Davy-Carroll L."/>
            <person name="Denson S."/>
            <person name="Dinh H."/>
            <person name="Ebong V.E."/>
            <person name="Edwards J.R."/>
            <person name="Egan A."/>
            <person name="El-Daye J."/>
            <person name="Escobedo L."/>
            <person name="Fernandez S."/>
            <person name="Fernando P.R."/>
            <person name="Flagg N."/>
            <person name="Forbes L.D."/>
            <person name="Fowler R.G."/>
            <person name="Fu Q."/>
            <person name="Gabisi R.A."/>
            <person name="Ganer J."/>
            <person name="Garbino Pronczuk A."/>
            <person name="Garcia R.M."/>
            <person name="Garner T."/>
            <person name="Garrett T.E."/>
            <person name="Gonzalez D.A."/>
            <person name="Hamid H."/>
            <person name="Hawkins E.S."/>
            <person name="Hirani K."/>
            <person name="Hogues M.E."/>
            <person name="Hollins B."/>
            <person name="Hsiao C.-H."/>
            <person name="Jabil R."/>
            <person name="James M.L."/>
            <person name="Jhangiani S.N."/>
            <person name="Johnson B."/>
            <person name="Johnson Q."/>
            <person name="Joshi V."/>
            <person name="Kalu J.B."/>
            <person name="Kam C."/>
            <person name="Kashfia A."/>
            <person name="Keebler J."/>
            <person name="Kisamo H."/>
            <person name="Kovar C.L."/>
            <person name="Lago L.A."/>
            <person name="Lai C.-Y."/>
            <person name="Laidlaw J."/>
            <person name="Lara F."/>
            <person name="Le T.-K."/>
            <person name="Lee S.L."/>
            <person name="Legall F.H."/>
            <person name="Lemon S.J."/>
            <person name="Lewis L.R."/>
            <person name="Li B."/>
            <person name="Liu Y."/>
            <person name="Liu Y.-S."/>
            <person name="Lopez J."/>
            <person name="Lozado R.J."/>
            <person name="Lu J."/>
            <person name="Madu R.C."/>
            <person name="Maheshwari M."/>
            <person name="Maheshwari R."/>
            <person name="Malloy K."/>
            <person name="Martinez E."/>
            <person name="Mathew T."/>
            <person name="Mercado I.C."/>
            <person name="Mercado C."/>
            <person name="Meyer B."/>
            <person name="Montgomery K."/>
            <person name="Morgan M.B."/>
            <person name="Munidasa M."/>
            <person name="Nazareth L.V."/>
            <person name="Nelson J."/>
            <person name="Ng B.M."/>
            <person name="Nguyen N.B."/>
            <person name="Nguyen P.Q."/>
            <person name="Nguyen T."/>
            <person name="Obregon M."/>
            <person name="Okwuonu G.O."/>
            <person name="Onwere C.G."/>
            <person name="Orozco G."/>
            <person name="Parra A."/>
            <person name="Patel S."/>
            <person name="Patil S."/>
            <person name="Perez A."/>
            <person name="Perez Y."/>
            <person name="Pham C."/>
            <person name="Primus E.L."/>
            <person name="Pu L.-L."/>
            <person name="Puazo M."/>
            <person name="Qin X."/>
            <person name="Quiroz J.B."/>
            <person name="Reese J."/>
            <person name="Richards S."/>
            <person name="Rives C.M."/>
            <person name="Robberts R."/>
            <person name="Ruiz S.J."/>
            <person name="Ruiz M.J."/>
            <person name="Santibanez J."/>
            <person name="Schneider B.W."/>
            <person name="Sisson I."/>
            <person name="Smith M."/>
            <person name="Sodergren E."/>
            <person name="Song X.-Z."/>
            <person name="Song B.B."/>
            <person name="Summersgill H."/>
            <person name="Thelus R."/>
            <person name="Thornton R.D."/>
            <person name="Trejos Z.Y."/>
            <person name="Usmani K."/>
            <person name="Vattathil S."/>
            <person name="Villasana D."/>
            <person name="Walker D.L."/>
            <person name="Wang S."/>
            <person name="Wang K."/>
            <person name="White C.S."/>
            <person name="Williams A.C."/>
            <person name="Williamson J."/>
            <person name="Wilson K."/>
            <person name="Woghiren I.O."/>
            <person name="Woodworth J.R."/>
            <person name="Worley K.C."/>
            <person name="Wright R.A."/>
            <person name="Wu W."/>
            <person name="Young L."/>
            <person name="Zhang L."/>
            <person name="Zhang J."/>
            <person name="Zhu Y."/>
            <person name="Muzny D.M."/>
            <person name="Weinstock G."/>
            <person name="Gibbs R.A."/>
        </authorList>
    </citation>
    <scope>NUCLEOTIDE SEQUENCE [LARGE SCALE GENOMIC DNA]</scope>
    <source>
        <strain evidence="2">LSR1</strain>
    </source>
</reference>
<evidence type="ECO:0000313" key="2">
    <source>
        <dbReference type="Proteomes" id="UP000007819"/>
    </source>
</evidence>
<accession>A0A8R2H4L7</accession>
<evidence type="ECO:0000313" key="1">
    <source>
        <dbReference type="EnsemblMetazoa" id="XP_016657006.1"/>
    </source>
</evidence>
<dbReference type="Proteomes" id="UP000007819">
    <property type="component" value="Chromosome X"/>
</dbReference>
<evidence type="ECO:0008006" key="3">
    <source>
        <dbReference type="Google" id="ProtNLM"/>
    </source>
</evidence>
<dbReference type="PANTHER" id="PTHR47027:SF20">
    <property type="entry name" value="REVERSE TRANSCRIPTASE-LIKE PROTEIN WITH RNA-DIRECTED DNA POLYMERASE DOMAIN"/>
    <property type="match status" value="1"/>
</dbReference>
<dbReference type="AlphaFoldDB" id="A0A8R2H4L7"/>
<dbReference type="GeneID" id="107882714"/>
<dbReference type="PANTHER" id="PTHR47027">
    <property type="entry name" value="REVERSE TRANSCRIPTASE DOMAIN-CONTAINING PROTEIN"/>
    <property type="match status" value="1"/>
</dbReference>
<proteinExistence type="predicted"/>
<dbReference type="EnsemblMetazoa" id="XM_016801517.1">
    <property type="protein sequence ID" value="XP_016657006.1"/>
    <property type="gene ID" value="LOC107882714"/>
</dbReference>